<keyword evidence="1" id="KW-1133">Transmembrane helix</keyword>
<evidence type="ECO:0000313" key="2">
    <source>
        <dbReference type="EMBL" id="SNT60834.1"/>
    </source>
</evidence>
<name>A0A239P2F6_9ACTN</name>
<reference evidence="2 3" key="1">
    <citation type="submission" date="2017-06" db="EMBL/GenBank/DDBJ databases">
        <authorList>
            <person name="Kim H.J."/>
            <person name="Triplett B.A."/>
        </authorList>
    </citation>
    <scope>NUCLEOTIDE SEQUENCE [LARGE SCALE GENOMIC DNA]</scope>
    <source>
        <strain evidence="2 3">CGMCC 4.5593</strain>
    </source>
</reference>
<evidence type="ECO:0000313" key="3">
    <source>
        <dbReference type="Proteomes" id="UP000198362"/>
    </source>
</evidence>
<keyword evidence="3" id="KW-1185">Reference proteome</keyword>
<keyword evidence="1" id="KW-0812">Transmembrane</keyword>
<dbReference type="AlphaFoldDB" id="A0A239P2F6"/>
<protein>
    <submittedName>
        <fullName evidence="2">Uncharacterized protein</fullName>
    </submittedName>
</protein>
<dbReference type="RefSeq" id="WP_089253378.1">
    <property type="nucleotide sequence ID" value="NZ_FZPH01000012.1"/>
</dbReference>
<sequence>MHRTALLTQSMLFLAGAAASLWFLGSLRSHLVRFERGPGQLSTVAFGAGIAWVAVNLVAQAFQIGLANDPGGEASVALIEATAALFTVANLPLAMMLAAAGIVSLHHRAFPVWVGWH</sequence>
<dbReference type="Proteomes" id="UP000198362">
    <property type="component" value="Unassembled WGS sequence"/>
</dbReference>
<gene>
    <name evidence="2" type="ORF">SAMN05421812_112213</name>
</gene>
<dbReference type="OrthoDB" id="4933534at2"/>
<keyword evidence="1" id="KW-0472">Membrane</keyword>
<organism evidence="2 3">
    <name type="scientific">Asanoa hainanensis</name>
    <dbReference type="NCBI Taxonomy" id="560556"/>
    <lineage>
        <taxon>Bacteria</taxon>
        <taxon>Bacillati</taxon>
        <taxon>Actinomycetota</taxon>
        <taxon>Actinomycetes</taxon>
        <taxon>Micromonosporales</taxon>
        <taxon>Micromonosporaceae</taxon>
        <taxon>Asanoa</taxon>
    </lineage>
</organism>
<accession>A0A239P2F6</accession>
<feature type="transmembrane region" description="Helical" evidence="1">
    <location>
        <begin position="44"/>
        <end position="66"/>
    </location>
</feature>
<evidence type="ECO:0000256" key="1">
    <source>
        <dbReference type="SAM" id="Phobius"/>
    </source>
</evidence>
<proteinExistence type="predicted"/>
<dbReference type="EMBL" id="FZPH01000012">
    <property type="protein sequence ID" value="SNT60834.1"/>
    <property type="molecule type" value="Genomic_DNA"/>
</dbReference>
<feature type="transmembrane region" description="Helical" evidence="1">
    <location>
        <begin position="78"/>
        <end position="103"/>
    </location>
</feature>